<name>A0A9N9K4J2_9GLOM</name>
<sequence length="401" mass="47332">MNNTNSEYITSDLPEAVDDNEINIEGFFEKVSYNNMDIEALHKNVKVVVVKENQLFDNFNQAESHIQSYAEFKALQFEKMKAFTKEIRYDIEFYIKICHFSTTLIKRILKEKYPYYPLYSKDLYTEIQRQRLSAQYNEYDTAQFYEELLVRQREDPRWFVKTKWEAKTTILTSIFWMSPELHYDDNMKSRIVAQALLSNETIKSYQWVLHMTKKATQERVPNVFVTNDDPAMECAISTKYSTTHHILFANHLTANQYLQKHLYGQCEAWAHGFTTTIFTLGIESTSFVKNQNVCIKRIIESSNTSLYKLEKVIINNVENIQKEKEYEEHIREISSVVNILTVFPKIEVLVSYYLQTNVAKFVISQMKESVFYTASYSNIEEVKCTLMNNLSENEDFENKPD</sequence>
<dbReference type="Pfam" id="PF10551">
    <property type="entry name" value="MULE"/>
    <property type="match status" value="1"/>
</dbReference>
<comment type="caution">
    <text evidence="2">The sequence shown here is derived from an EMBL/GenBank/DDBJ whole genome shotgun (WGS) entry which is preliminary data.</text>
</comment>
<reference evidence="2" key="1">
    <citation type="submission" date="2021-06" db="EMBL/GenBank/DDBJ databases">
        <authorList>
            <person name="Kallberg Y."/>
            <person name="Tangrot J."/>
            <person name="Rosling A."/>
        </authorList>
    </citation>
    <scope>NUCLEOTIDE SEQUENCE</scope>
    <source>
        <strain evidence="2">FL966</strain>
    </source>
</reference>
<feature type="non-terminal residue" evidence="2">
    <location>
        <position position="1"/>
    </location>
</feature>
<feature type="domain" description="MULE transposase" evidence="1">
    <location>
        <begin position="183"/>
        <end position="254"/>
    </location>
</feature>
<evidence type="ECO:0000313" key="2">
    <source>
        <dbReference type="EMBL" id="CAG8809845.1"/>
    </source>
</evidence>
<dbReference type="AlphaFoldDB" id="A0A9N9K4J2"/>
<evidence type="ECO:0000313" key="3">
    <source>
        <dbReference type="Proteomes" id="UP000789759"/>
    </source>
</evidence>
<dbReference type="Proteomes" id="UP000789759">
    <property type="component" value="Unassembled WGS sequence"/>
</dbReference>
<dbReference type="OrthoDB" id="2444656at2759"/>
<evidence type="ECO:0000259" key="1">
    <source>
        <dbReference type="Pfam" id="PF10551"/>
    </source>
</evidence>
<protein>
    <submittedName>
        <fullName evidence="2">8102_t:CDS:1</fullName>
    </submittedName>
</protein>
<accession>A0A9N9K4J2</accession>
<organism evidence="2 3">
    <name type="scientific">Cetraspora pellucida</name>
    <dbReference type="NCBI Taxonomy" id="1433469"/>
    <lineage>
        <taxon>Eukaryota</taxon>
        <taxon>Fungi</taxon>
        <taxon>Fungi incertae sedis</taxon>
        <taxon>Mucoromycota</taxon>
        <taxon>Glomeromycotina</taxon>
        <taxon>Glomeromycetes</taxon>
        <taxon>Diversisporales</taxon>
        <taxon>Gigasporaceae</taxon>
        <taxon>Cetraspora</taxon>
    </lineage>
</organism>
<proteinExistence type="predicted"/>
<dbReference type="EMBL" id="CAJVQA010037428">
    <property type="protein sequence ID" value="CAG8809845.1"/>
    <property type="molecule type" value="Genomic_DNA"/>
</dbReference>
<keyword evidence="3" id="KW-1185">Reference proteome</keyword>
<dbReference type="InterPro" id="IPR018289">
    <property type="entry name" value="MULE_transposase_dom"/>
</dbReference>
<gene>
    <name evidence="2" type="ORF">CPELLU_LOCUS18516</name>
</gene>
<dbReference type="PANTHER" id="PTHR47718">
    <property type="entry name" value="OS01G0519700 PROTEIN"/>
    <property type="match status" value="1"/>
</dbReference>